<organism evidence="1 2">
    <name type="scientific">Clunio marinus</name>
    <dbReference type="NCBI Taxonomy" id="568069"/>
    <lineage>
        <taxon>Eukaryota</taxon>
        <taxon>Metazoa</taxon>
        <taxon>Ecdysozoa</taxon>
        <taxon>Arthropoda</taxon>
        <taxon>Hexapoda</taxon>
        <taxon>Insecta</taxon>
        <taxon>Pterygota</taxon>
        <taxon>Neoptera</taxon>
        <taxon>Endopterygota</taxon>
        <taxon>Diptera</taxon>
        <taxon>Nematocera</taxon>
        <taxon>Chironomoidea</taxon>
        <taxon>Chironomidae</taxon>
        <taxon>Clunio</taxon>
    </lineage>
</organism>
<gene>
    <name evidence="1" type="ORF">CLUMA_CG012910</name>
</gene>
<dbReference type="EMBL" id="CVRI01000051">
    <property type="protein sequence ID" value="CRK99598.1"/>
    <property type="molecule type" value="Genomic_DNA"/>
</dbReference>
<keyword evidence="2" id="KW-1185">Reference proteome</keyword>
<sequence length="62" mass="7127">MSTTNIHFHLPLKINSRCRTSDTSFLLNDSSFKDLQAFYNTKNNKKETLLPPTLGVRPDETE</sequence>
<dbReference type="Proteomes" id="UP000183832">
    <property type="component" value="Unassembled WGS sequence"/>
</dbReference>
<reference evidence="1 2" key="1">
    <citation type="submission" date="2015-04" db="EMBL/GenBank/DDBJ databases">
        <authorList>
            <person name="Syromyatnikov M.Y."/>
            <person name="Popov V.N."/>
        </authorList>
    </citation>
    <scope>NUCLEOTIDE SEQUENCE [LARGE SCALE GENOMIC DNA]</scope>
</reference>
<evidence type="ECO:0000313" key="2">
    <source>
        <dbReference type="Proteomes" id="UP000183832"/>
    </source>
</evidence>
<accession>A0A1J1IKJ2</accession>
<protein>
    <submittedName>
        <fullName evidence="1">CLUMA_CG012910, isoform A</fullName>
    </submittedName>
</protein>
<dbReference type="AlphaFoldDB" id="A0A1J1IKJ2"/>
<proteinExistence type="predicted"/>
<name>A0A1J1IKJ2_9DIPT</name>
<evidence type="ECO:0000313" key="1">
    <source>
        <dbReference type="EMBL" id="CRK99598.1"/>
    </source>
</evidence>